<proteinExistence type="predicted"/>
<organism evidence="2">
    <name type="scientific">Mytilinidion resinicola</name>
    <dbReference type="NCBI Taxonomy" id="574789"/>
    <lineage>
        <taxon>Eukaryota</taxon>
        <taxon>Fungi</taxon>
        <taxon>Dikarya</taxon>
        <taxon>Ascomycota</taxon>
        <taxon>Pezizomycotina</taxon>
        <taxon>Dothideomycetes</taxon>
        <taxon>Pleosporomycetidae</taxon>
        <taxon>Mytilinidiales</taxon>
        <taxon>Mytilinidiaceae</taxon>
        <taxon>Mytilinidion</taxon>
    </lineage>
</organism>
<reference evidence="2 4" key="1">
    <citation type="journal article" date="2020" name="Stud. Mycol.">
        <title>101 Dothideomycetes genomes: a test case for predicting lifestyles and emergence of pathogens.</title>
        <authorList>
            <person name="Haridas S."/>
            <person name="Albert R."/>
            <person name="Binder M."/>
            <person name="Bloem J."/>
            <person name="Labutti K."/>
            <person name="Salamov A."/>
            <person name="Andreopoulos B."/>
            <person name="Baker S."/>
            <person name="Barry K."/>
            <person name="Bills G."/>
            <person name="Bluhm B."/>
            <person name="Cannon C."/>
            <person name="Castanera R."/>
            <person name="Culley D."/>
            <person name="Daum C."/>
            <person name="Ezra D."/>
            <person name="Gonzalez J."/>
            <person name="Henrissat B."/>
            <person name="Kuo A."/>
            <person name="Liang C."/>
            <person name="Lipzen A."/>
            <person name="Lutzoni F."/>
            <person name="Magnuson J."/>
            <person name="Mondo S."/>
            <person name="Nolan M."/>
            <person name="Ohm R."/>
            <person name="Pangilinan J."/>
            <person name="Park H.-J."/>
            <person name="Ramirez L."/>
            <person name="Alfaro M."/>
            <person name="Sun H."/>
            <person name="Tritt A."/>
            <person name="Yoshinaga Y."/>
            <person name="Zwiers L.-H."/>
            <person name="Turgeon B."/>
            <person name="Goodwin S."/>
            <person name="Spatafora J."/>
            <person name="Crous P."/>
            <person name="Grigoriev I."/>
        </authorList>
    </citation>
    <scope>NUCLEOTIDE SEQUENCE</scope>
    <source>
        <strain evidence="2 4">CBS 304.34</strain>
    </source>
</reference>
<reference evidence="4" key="2">
    <citation type="submission" date="2020-04" db="EMBL/GenBank/DDBJ databases">
        <authorList>
            <consortium name="NCBI Genome Project"/>
        </authorList>
    </citation>
    <scope>NUCLEOTIDE SEQUENCE</scope>
    <source>
        <strain evidence="4">CBS 304.34</strain>
    </source>
</reference>
<evidence type="ECO:0000313" key="2">
    <source>
        <dbReference type="EMBL" id="KAF2810989.1"/>
    </source>
</evidence>
<dbReference type="Proteomes" id="UP000504636">
    <property type="component" value="Unplaced"/>
</dbReference>
<dbReference type="GeneID" id="54455002"/>
<keyword evidence="3" id="KW-1185">Reference proteome</keyword>
<feature type="compositionally biased region" description="Low complexity" evidence="1">
    <location>
        <begin position="105"/>
        <end position="116"/>
    </location>
</feature>
<dbReference type="AlphaFoldDB" id="A0A6A6YR44"/>
<gene>
    <name evidence="2 4" type="ORF">BDZ99DRAFT_292861</name>
</gene>
<evidence type="ECO:0000313" key="3">
    <source>
        <dbReference type="Proteomes" id="UP000504636"/>
    </source>
</evidence>
<feature type="region of interest" description="Disordered" evidence="1">
    <location>
        <begin position="105"/>
        <end position="133"/>
    </location>
</feature>
<reference evidence="4" key="3">
    <citation type="submission" date="2025-04" db="UniProtKB">
        <authorList>
            <consortium name="RefSeq"/>
        </authorList>
    </citation>
    <scope>IDENTIFICATION</scope>
    <source>
        <strain evidence="4">CBS 304.34</strain>
    </source>
</reference>
<evidence type="ECO:0000313" key="4">
    <source>
        <dbReference type="RefSeq" id="XP_033577953.1"/>
    </source>
</evidence>
<sequence length="194" mass="22615">MSGSLTSFRCCGREFINGHHLDFHHLVDCEIYHPRTRAEAEVREEEARHQRVEEYGQRQVDASRRAATVQLRAQQLQAGESTRRTLTRRRIQQFMRSVAQEAASRTRQAQDARQAAPVSIPTPRAESEDSAIPSPISFNDFRFTRMQPPNGQLLLVDTVRRRLVGQLDHTRGHFRIRWNRRAFLRTHARLNPRV</sequence>
<dbReference type="EMBL" id="MU003699">
    <property type="protein sequence ID" value="KAF2810989.1"/>
    <property type="molecule type" value="Genomic_DNA"/>
</dbReference>
<accession>A0A6A6YR44</accession>
<protein>
    <submittedName>
        <fullName evidence="2 4">Uncharacterized protein</fullName>
    </submittedName>
</protein>
<name>A0A6A6YR44_9PEZI</name>
<evidence type="ECO:0000256" key="1">
    <source>
        <dbReference type="SAM" id="MobiDB-lite"/>
    </source>
</evidence>
<dbReference type="RefSeq" id="XP_033577953.1">
    <property type="nucleotide sequence ID" value="XM_033714109.1"/>
</dbReference>